<comment type="function">
    <text evidence="2">Plays an essential role in initiation of the G0 program by preventing the degradation of specific nutrient-regulated mRNAs via the 5'-3' mRNA decay pathway.</text>
</comment>
<keyword evidence="5" id="KW-1185">Reference proteome</keyword>
<dbReference type="STRING" id="1344418.A0A1D2VJU8"/>
<dbReference type="OrthoDB" id="5949865at2759"/>
<dbReference type="RefSeq" id="XP_020048180.1">
    <property type="nucleotide sequence ID" value="XM_020189143.1"/>
</dbReference>
<evidence type="ECO:0000256" key="2">
    <source>
        <dbReference type="RuleBase" id="RU363120"/>
    </source>
</evidence>
<dbReference type="AlphaFoldDB" id="A0A1D2VJU8"/>
<dbReference type="InterPro" id="IPR006760">
    <property type="entry name" value="Endosulphine"/>
</dbReference>
<gene>
    <name evidence="4" type="ORF">ASCRUDRAFT_138736</name>
</gene>
<evidence type="ECO:0000256" key="1">
    <source>
        <dbReference type="ARBA" id="ARBA00010520"/>
    </source>
</evidence>
<name>A0A1D2VJU8_9ASCO</name>
<comment type="similarity">
    <text evidence="1 2">Belongs to the endosulfine family.</text>
</comment>
<dbReference type="GeneID" id="30962779"/>
<protein>
    <recommendedName>
        <fullName evidence="2">mRNA stability protein</fullName>
    </recommendedName>
</protein>
<feature type="region of interest" description="Disordered" evidence="3">
    <location>
        <begin position="332"/>
        <end position="367"/>
    </location>
</feature>
<dbReference type="InParanoid" id="A0A1D2VJU8"/>
<dbReference type="Proteomes" id="UP000095038">
    <property type="component" value="Unassembled WGS sequence"/>
</dbReference>
<dbReference type="EMBL" id="KV454478">
    <property type="protein sequence ID" value="ODV61873.1"/>
    <property type="molecule type" value="Genomic_DNA"/>
</dbReference>
<evidence type="ECO:0000313" key="5">
    <source>
        <dbReference type="Proteomes" id="UP000095038"/>
    </source>
</evidence>
<reference evidence="5" key="1">
    <citation type="submission" date="2016-05" db="EMBL/GenBank/DDBJ databases">
        <title>Comparative genomics of biotechnologically important yeasts.</title>
        <authorList>
            <consortium name="DOE Joint Genome Institute"/>
            <person name="Riley R."/>
            <person name="Haridas S."/>
            <person name="Wolfe K.H."/>
            <person name="Lopes M.R."/>
            <person name="Hittinger C.T."/>
            <person name="Goker M."/>
            <person name="Salamov A."/>
            <person name="Wisecaver J."/>
            <person name="Long T.M."/>
            <person name="Aerts A.L."/>
            <person name="Barry K."/>
            <person name="Choi C."/>
            <person name="Clum A."/>
            <person name="Coughlan A.Y."/>
            <person name="Deshpande S."/>
            <person name="Douglass A.P."/>
            <person name="Hanson S.J."/>
            <person name="Klenk H.-P."/>
            <person name="Labutti K."/>
            <person name="Lapidus A."/>
            <person name="Lindquist E."/>
            <person name="Lipzen A."/>
            <person name="Meier-Kolthoff J.P."/>
            <person name="Ohm R.A."/>
            <person name="Otillar R.P."/>
            <person name="Pangilinan J."/>
            <person name="Peng Y."/>
            <person name="Rokas A."/>
            <person name="Rosa C.A."/>
            <person name="Scheuner C."/>
            <person name="Sibirny A.A."/>
            <person name="Slot J.C."/>
            <person name="Stielow J.B."/>
            <person name="Sun H."/>
            <person name="Kurtzman C.P."/>
            <person name="Blackwell M."/>
            <person name="Grigoriev I.V."/>
            <person name="Jeffries T.W."/>
        </authorList>
    </citation>
    <scope>NUCLEOTIDE SEQUENCE [LARGE SCALE GENOMIC DNA]</scope>
    <source>
        <strain evidence="5">DSM 1968</strain>
    </source>
</reference>
<evidence type="ECO:0000313" key="4">
    <source>
        <dbReference type="EMBL" id="ODV61873.1"/>
    </source>
</evidence>
<organism evidence="4 5">
    <name type="scientific">Ascoidea rubescens DSM 1968</name>
    <dbReference type="NCBI Taxonomy" id="1344418"/>
    <lineage>
        <taxon>Eukaryota</taxon>
        <taxon>Fungi</taxon>
        <taxon>Dikarya</taxon>
        <taxon>Ascomycota</taxon>
        <taxon>Saccharomycotina</taxon>
        <taxon>Saccharomycetes</taxon>
        <taxon>Ascoideaceae</taxon>
        <taxon>Ascoidea</taxon>
    </lineage>
</organism>
<evidence type="ECO:0000256" key="3">
    <source>
        <dbReference type="SAM" id="MobiDB-lite"/>
    </source>
</evidence>
<sequence length="367" mass="40271">MSAENNSANLVPDKDDSASTQIQSPIPKSKFKLDSSETPTTTKDVNTIHHNLNSLRLSNLSKIRDRSLSPFQKDSSIPSSAVSSNGGIPSLASSSKYLSSNDKTDIKKLSPQELKIYKLYGKLPSSSEILNSKLKHKQYFDTCDYALNFFNIDTNDPVVNDNINNINYNSSIHNHSRKNSINILNSINVNTTSTDASTNSINNINTNETSEITNEDLNTPPGLTHSPTNSISSSISLSNNLLPLPNLEKLSQLNIKREISRHGSMVSVNSKEILKGIINKSNLENQIDSDAIESDYDTDYSSISNSNQNPTLINKEKITFNNSFKFNNSPLDSPKISSPSINPFLSSTNTTPVKSNSIVSNSKPTNK</sequence>
<dbReference type="Pfam" id="PF04667">
    <property type="entry name" value="Endosulfine"/>
    <property type="match status" value="1"/>
</dbReference>
<proteinExistence type="inferred from homology"/>
<accession>A0A1D2VJU8</accession>
<feature type="region of interest" description="Disordered" evidence="3">
    <location>
        <begin position="1"/>
        <end position="44"/>
    </location>
</feature>